<protein>
    <submittedName>
        <fullName evidence="6">SAE2-domain-containing protein</fullName>
    </submittedName>
</protein>
<reference evidence="6" key="1">
    <citation type="journal article" date="2020" name="Stud. Mycol.">
        <title>101 Dothideomycetes genomes: a test case for predicting lifestyles and emergence of pathogens.</title>
        <authorList>
            <person name="Haridas S."/>
            <person name="Albert R."/>
            <person name="Binder M."/>
            <person name="Bloem J."/>
            <person name="Labutti K."/>
            <person name="Salamov A."/>
            <person name="Andreopoulos B."/>
            <person name="Baker S."/>
            <person name="Barry K."/>
            <person name="Bills G."/>
            <person name="Bluhm B."/>
            <person name="Cannon C."/>
            <person name="Castanera R."/>
            <person name="Culley D."/>
            <person name="Daum C."/>
            <person name="Ezra D."/>
            <person name="Gonzalez J."/>
            <person name="Henrissat B."/>
            <person name="Kuo A."/>
            <person name="Liang C."/>
            <person name="Lipzen A."/>
            <person name="Lutzoni F."/>
            <person name="Magnuson J."/>
            <person name="Mondo S."/>
            <person name="Nolan M."/>
            <person name="Ohm R."/>
            <person name="Pangilinan J."/>
            <person name="Park H.-J."/>
            <person name="Ramirez L."/>
            <person name="Alfaro M."/>
            <person name="Sun H."/>
            <person name="Tritt A."/>
            <person name="Yoshinaga Y."/>
            <person name="Zwiers L.-H."/>
            <person name="Turgeon B."/>
            <person name="Goodwin S."/>
            <person name="Spatafora J."/>
            <person name="Crous P."/>
            <person name="Grigoriev I."/>
        </authorList>
    </citation>
    <scope>NUCLEOTIDE SEQUENCE</scope>
    <source>
        <strain evidence="6">CBS 473.64</strain>
    </source>
</reference>
<gene>
    <name evidence="6" type="ORF">P280DRAFT_451731</name>
</gene>
<dbReference type="AlphaFoldDB" id="A0A6A6RZM0"/>
<comment type="subcellular location">
    <subcellularLocation>
        <location evidence="1">Nucleus</location>
    </subcellularLocation>
</comment>
<evidence type="ECO:0000256" key="2">
    <source>
        <dbReference type="ARBA" id="ARBA00022763"/>
    </source>
</evidence>
<feature type="compositionally biased region" description="Basic and acidic residues" evidence="4">
    <location>
        <begin position="371"/>
        <end position="382"/>
    </location>
</feature>
<evidence type="ECO:0000313" key="7">
    <source>
        <dbReference type="Proteomes" id="UP000799753"/>
    </source>
</evidence>
<sequence length="668" mass="75282">MSDLSSWVGKNKELWMRVYDEVITPDLEKEWKKRMYRALGVMRMSNDAAGNEEHEEKLKSKDEEHQILLAHVNNEIITAARLREENARLKRLLQKQNNGSDASPEQLQANTPDAKVPAADYRHITDKFNELNKRYQSDVQKMKYLERKNVTVMQKNKEMKESVRAWQEYCDHRIGKQKVKIEMKAAARDGMKPLTAIDGYVSRPSFPSSPAVPGTTTPNSLADQGRSSPAPLLPLAHVTNSPSASTETRLEFTGKGQLVVDVTAEQAEQDSSLAEETTPTNARSATRNGEAALLGRQSSPKLTSSQTTEDETAEQNNDIFQMDAEDEDDTPQFVSERSLKRKRKPSARLGPLDPNVMANVNGDSPNKRMKKAEMREREKYEFILESGETPPIDKNIRREPPSAARARYNQKLRAFKEGHTPSKATTNTPKTAPAKIRAAPKSSSTSRQTHLTPTTRALQRPEPRTEPPGRPIWTMAPPSESTRKPTTPAPPPKQKGPLRSKPVEQLCVQDFKPNPAYNQGYTHAFSETVRKRSDRLCLPGCTKSDCCGSTFRSLALAAAPLSSSQEEDLLQDYLGDAYDSFGLTQMSQDERQEVVLQARTRQMAKQHGKHRQTYERGRSPPGFWRTGFPSTQEIEADKAKAKEIEKELVEGRWLEAMRKGGKWIFRDE</sequence>
<feature type="region of interest" description="Disordered" evidence="4">
    <location>
        <begin position="604"/>
        <end position="630"/>
    </location>
</feature>
<evidence type="ECO:0000256" key="1">
    <source>
        <dbReference type="ARBA" id="ARBA00004123"/>
    </source>
</evidence>
<evidence type="ECO:0000256" key="4">
    <source>
        <dbReference type="SAM" id="MobiDB-lite"/>
    </source>
</evidence>
<evidence type="ECO:0000259" key="5">
    <source>
        <dbReference type="Pfam" id="PF08573"/>
    </source>
</evidence>
<proteinExistence type="predicted"/>
<keyword evidence="7" id="KW-1185">Reference proteome</keyword>
<keyword evidence="2" id="KW-0227">DNA damage</keyword>
<feature type="compositionally biased region" description="Polar residues" evidence="4">
    <location>
        <begin position="296"/>
        <end position="307"/>
    </location>
</feature>
<accession>A0A6A6RZM0</accession>
<feature type="region of interest" description="Disordered" evidence="4">
    <location>
        <begin position="202"/>
        <end position="248"/>
    </location>
</feature>
<keyword evidence="3" id="KW-0539">Nucleus</keyword>
<feature type="domain" description="DNA endonuclease activator Ctp1 C-terminal" evidence="5">
    <location>
        <begin position="524"/>
        <end position="633"/>
    </location>
</feature>
<feature type="compositionally biased region" description="Polar residues" evidence="4">
    <location>
        <begin position="441"/>
        <end position="457"/>
    </location>
</feature>
<dbReference type="EMBL" id="MU006784">
    <property type="protein sequence ID" value="KAF2640770.1"/>
    <property type="molecule type" value="Genomic_DNA"/>
</dbReference>
<feature type="region of interest" description="Disordered" evidence="4">
    <location>
        <begin position="266"/>
        <end position="500"/>
    </location>
</feature>
<feature type="compositionally biased region" description="Low complexity" evidence="4">
    <location>
        <begin position="421"/>
        <end position="435"/>
    </location>
</feature>
<feature type="compositionally biased region" description="Polar residues" evidence="4">
    <location>
        <begin position="238"/>
        <end position="247"/>
    </location>
</feature>
<evidence type="ECO:0000313" key="6">
    <source>
        <dbReference type="EMBL" id="KAF2640770.1"/>
    </source>
</evidence>
<evidence type="ECO:0000256" key="3">
    <source>
        <dbReference type="ARBA" id="ARBA00023242"/>
    </source>
</evidence>
<dbReference type="Proteomes" id="UP000799753">
    <property type="component" value="Unassembled WGS sequence"/>
</dbReference>
<dbReference type="InterPro" id="IPR013882">
    <property type="entry name" value="Ctp1_C"/>
</dbReference>
<feature type="region of interest" description="Disordered" evidence="4">
    <location>
        <begin position="96"/>
        <end position="115"/>
    </location>
</feature>
<name>A0A6A6RZM0_9PLEO</name>
<feature type="compositionally biased region" description="Polar residues" evidence="4">
    <location>
        <begin position="214"/>
        <end position="227"/>
    </location>
</feature>
<feature type="compositionally biased region" description="Polar residues" evidence="4">
    <location>
        <begin position="96"/>
        <end position="111"/>
    </location>
</feature>
<dbReference type="GO" id="GO:0006281">
    <property type="term" value="P:DNA repair"/>
    <property type="evidence" value="ECO:0007669"/>
    <property type="project" value="InterPro"/>
</dbReference>
<dbReference type="GO" id="GO:0005634">
    <property type="term" value="C:nucleus"/>
    <property type="evidence" value="ECO:0007669"/>
    <property type="project" value="UniProtKB-SubCell"/>
</dbReference>
<dbReference type="Pfam" id="PF08573">
    <property type="entry name" value="SAE2"/>
    <property type="match status" value="1"/>
</dbReference>
<feature type="compositionally biased region" description="Polar residues" evidence="4">
    <location>
        <begin position="269"/>
        <end position="287"/>
    </location>
</feature>
<dbReference type="OrthoDB" id="5801062at2759"/>
<organism evidence="6 7">
    <name type="scientific">Massarina eburnea CBS 473.64</name>
    <dbReference type="NCBI Taxonomy" id="1395130"/>
    <lineage>
        <taxon>Eukaryota</taxon>
        <taxon>Fungi</taxon>
        <taxon>Dikarya</taxon>
        <taxon>Ascomycota</taxon>
        <taxon>Pezizomycotina</taxon>
        <taxon>Dothideomycetes</taxon>
        <taxon>Pleosporomycetidae</taxon>
        <taxon>Pleosporales</taxon>
        <taxon>Massarineae</taxon>
        <taxon>Massarinaceae</taxon>
        <taxon>Massarina</taxon>
    </lineage>
</organism>